<evidence type="ECO:0000256" key="1">
    <source>
        <dbReference type="ARBA" id="ARBA00009860"/>
    </source>
</evidence>
<keyword evidence="5 6" id="KW-0648">Protein biosynthesis</keyword>
<evidence type="ECO:0000256" key="5">
    <source>
        <dbReference type="ARBA" id="ARBA00022917"/>
    </source>
</evidence>
<dbReference type="WBParaSite" id="SRAE_1000157600.1">
    <property type="protein sequence ID" value="SRAE_1000157600.1"/>
    <property type="gene ID" value="WBGene00258184"/>
</dbReference>
<dbReference type="SUPFAM" id="SSF55418">
    <property type="entry name" value="eIF4e-like"/>
    <property type="match status" value="1"/>
</dbReference>
<dbReference type="Gene3D" id="3.30.760.10">
    <property type="entry name" value="RNA Cap, Translation Initiation Factor Eif4e"/>
    <property type="match status" value="1"/>
</dbReference>
<evidence type="ECO:0000313" key="9">
    <source>
        <dbReference type="Proteomes" id="UP000035682"/>
    </source>
</evidence>
<dbReference type="OrthoDB" id="590761at2759"/>
<reference evidence="10" key="2">
    <citation type="submission" date="2020-12" db="UniProtKB">
        <authorList>
            <consortium name="WormBaseParasite"/>
        </authorList>
    </citation>
    <scope>IDENTIFICATION</scope>
</reference>
<evidence type="ECO:0000256" key="3">
    <source>
        <dbReference type="ARBA" id="ARBA00022845"/>
    </source>
</evidence>
<evidence type="ECO:0000256" key="4">
    <source>
        <dbReference type="ARBA" id="ARBA00022884"/>
    </source>
</evidence>
<dbReference type="RefSeq" id="XP_024502516.1">
    <property type="nucleotide sequence ID" value="XM_024648549.1"/>
</dbReference>
<accession>A0A090L744</accession>
<comment type="similarity">
    <text evidence="1 6">Belongs to the eukaryotic initiation factor 4E family.</text>
</comment>
<evidence type="ECO:0000313" key="10">
    <source>
        <dbReference type="WBParaSite" id="SRAE_1000157600.1"/>
    </source>
</evidence>
<keyword evidence="4 6" id="KW-0694">RNA-binding</keyword>
<keyword evidence="2 6" id="KW-0396">Initiation factor</keyword>
<dbReference type="GO" id="GO:0000341">
    <property type="term" value="F:RNA trimethylguanosine cap binding"/>
    <property type="evidence" value="ECO:0007669"/>
    <property type="project" value="EnsemblMetazoa"/>
</dbReference>
<dbReference type="GO" id="GO:0016281">
    <property type="term" value="C:eukaryotic translation initiation factor 4F complex"/>
    <property type="evidence" value="ECO:0007669"/>
    <property type="project" value="TreeGrafter"/>
</dbReference>
<name>A0A090L744_STRRB</name>
<dbReference type="CTD" id="36375679"/>
<proteinExistence type="inferred from homology"/>
<evidence type="ECO:0000256" key="7">
    <source>
        <dbReference type="SAM" id="MobiDB-lite"/>
    </source>
</evidence>
<dbReference type="STRING" id="34506.A0A090L744"/>
<dbReference type="InterPro" id="IPR023398">
    <property type="entry name" value="TIF_eIF4e-like"/>
</dbReference>
<evidence type="ECO:0000313" key="11">
    <source>
        <dbReference type="WormBase" id="SRAE_1000157600"/>
    </source>
</evidence>
<keyword evidence="3" id="KW-0810">Translation regulation</keyword>
<gene>
    <name evidence="8 10 11" type="ORF">SRAE_1000157600</name>
</gene>
<dbReference type="WormBase" id="SRAE_1000157600">
    <property type="protein sequence ID" value="SRP02302"/>
    <property type="gene ID" value="WBGene00258184"/>
</dbReference>
<dbReference type="EMBL" id="LN609528">
    <property type="protein sequence ID" value="CEF63314.1"/>
    <property type="molecule type" value="Genomic_DNA"/>
</dbReference>
<dbReference type="GO" id="GO:0009792">
    <property type="term" value="P:embryo development ending in birth or egg hatching"/>
    <property type="evidence" value="ECO:0007669"/>
    <property type="project" value="EnsemblMetazoa"/>
</dbReference>
<dbReference type="PANTHER" id="PTHR11960:SF8">
    <property type="entry name" value="EUKARYOTIC TRANSLATION INITIATION FACTOR 4E1-RELATED"/>
    <property type="match status" value="1"/>
</dbReference>
<dbReference type="Pfam" id="PF01652">
    <property type="entry name" value="IF4E"/>
    <property type="match status" value="1"/>
</dbReference>
<keyword evidence="9" id="KW-1185">Reference proteome</keyword>
<dbReference type="Proteomes" id="UP000035682">
    <property type="component" value="Unplaced"/>
</dbReference>
<dbReference type="GO" id="GO:0045727">
    <property type="term" value="P:positive regulation of translation"/>
    <property type="evidence" value="ECO:0007669"/>
    <property type="project" value="EnsemblMetazoa"/>
</dbReference>
<dbReference type="GO" id="GO:0000340">
    <property type="term" value="F:RNA 7-methylguanosine cap binding"/>
    <property type="evidence" value="ECO:0007669"/>
    <property type="project" value="EnsemblMetazoa"/>
</dbReference>
<dbReference type="OMA" id="WEHEANK"/>
<protein>
    <submittedName>
        <fullName evidence="8">Translation Initiation factor eIF-4e family and Translation Initiation factor eIF-4e-like domain-containing protein</fullName>
    </submittedName>
</protein>
<dbReference type="InterPro" id="IPR001040">
    <property type="entry name" value="TIF_eIF_4E"/>
</dbReference>
<evidence type="ECO:0000256" key="2">
    <source>
        <dbReference type="ARBA" id="ARBA00022540"/>
    </source>
</evidence>
<dbReference type="GeneID" id="36375679"/>
<dbReference type="GO" id="GO:1902883">
    <property type="term" value="P:negative regulation of response to oxidative stress"/>
    <property type="evidence" value="ECO:0007669"/>
    <property type="project" value="EnsemblMetazoa"/>
</dbReference>
<dbReference type="GO" id="GO:0003743">
    <property type="term" value="F:translation initiation factor activity"/>
    <property type="evidence" value="ECO:0007669"/>
    <property type="project" value="UniProtKB-KW"/>
</dbReference>
<feature type="region of interest" description="Disordered" evidence="7">
    <location>
        <begin position="17"/>
        <end position="44"/>
    </location>
</feature>
<evidence type="ECO:0000313" key="8">
    <source>
        <dbReference type="EMBL" id="CEF63314.1"/>
    </source>
</evidence>
<dbReference type="GO" id="GO:0008340">
    <property type="term" value="P:determination of adult lifespan"/>
    <property type="evidence" value="ECO:0007669"/>
    <property type="project" value="EnsemblMetazoa"/>
</dbReference>
<reference evidence="8 9" key="1">
    <citation type="submission" date="2014-09" db="EMBL/GenBank/DDBJ databases">
        <authorList>
            <person name="Martin A.A."/>
        </authorList>
    </citation>
    <scope>NUCLEOTIDE SEQUENCE</scope>
    <source>
        <strain evidence="9">ED321</strain>
        <strain evidence="8">ED321 Heterogonic</strain>
    </source>
</reference>
<evidence type="ECO:0000256" key="6">
    <source>
        <dbReference type="RuleBase" id="RU004374"/>
    </source>
</evidence>
<sequence length="267" mass="30529">MSCETVIDSGEIDKQKILDNSSGNKANEDDNLNGEINQEEDEEFDVPEDSILRQKFPMKNKWDLYYLKDDKDLTWLNRLMKVYTFDDLGEFIAFLNEAKPPSVLKNGSDYNLFKHGIKPLWEESDNVEGGRAVLTLDKSANCEILDNMWKELMLALTSEHFAEYNNSICGAVCNIRSKGSKISIWTRNASDEATNKAIAKQMVETILNAPGIDKYKKYFESVRFEEHRVASQKSSSSLPPKILVYVKEIANVWKEKEEQQAASRANH</sequence>
<feature type="compositionally biased region" description="Acidic residues" evidence="7">
    <location>
        <begin position="29"/>
        <end position="44"/>
    </location>
</feature>
<dbReference type="PANTHER" id="PTHR11960">
    <property type="entry name" value="EUKARYOTIC TRANSLATION INITIATION FACTOR 4E RELATED"/>
    <property type="match status" value="1"/>
</dbReference>
<dbReference type="AlphaFoldDB" id="A0A090L744"/>
<organism evidence="8">
    <name type="scientific">Strongyloides ratti</name>
    <name type="common">Parasitic roundworm</name>
    <dbReference type="NCBI Taxonomy" id="34506"/>
    <lineage>
        <taxon>Eukaryota</taxon>
        <taxon>Metazoa</taxon>
        <taxon>Ecdysozoa</taxon>
        <taxon>Nematoda</taxon>
        <taxon>Chromadorea</taxon>
        <taxon>Rhabditida</taxon>
        <taxon>Tylenchina</taxon>
        <taxon>Panagrolaimomorpha</taxon>
        <taxon>Strongyloidoidea</taxon>
        <taxon>Strongyloididae</taxon>
        <taxon>Strongyloides</taxon>
    </lineage>
</organism>
<dbReference type="GO" id="GO:0010494">
    <property type="term" value="C:cytoplasmic stress granule"/>
    <property type="evidence" value="ECO:0007669"/>
    <property type="project" value="EnsemblMetazoa"/>
</dbReference>